<dbReference type="PROSITE" id="PS51482">
    <property type="entry name" value="DEGV"/>
    <property type="match status" value="1"/>
</dbReference>
<dbReference type="PATRIC" id="fig|742818.3.peg.462"/>
<dbReference type="InterPro" id="IPR003797">
    <property type="entry name" value="DegV"/>
</dbReference>
<dbReference type="eggNOG" id="COG1307">
    <property type="taxonomic scope" value="Bacteria"/>
</dbReference>
<gene>
    <name evidence="2" type="ORF">HMPREF9451_00416</name>
</gene>
<accession>K0YME3</accession>
<reference evidence="2 3" key="1">
    <citation type="submission" date="2012-08" db="EMBL/GenBank/DDBJ databases">
        <title>The Genome Sequence of Slackia piriformis YIT 12062.</title>
        <authorList>
            <consortium name="The Broad Institute Genome Sequencing Platform"/>
            <person name="Earl A."/>
            <person name="Ward D."/>
            <person name="Feldgarden M."/>
            <person name="Gevers D."/>
            <person name="Morotomi M."/>
            <person name="Walker B."/>
            <person name="Young S.K."/>
            <person name="Zeng Q."/>
            <person name="Gargeya S."/>
            <person name="Fitzgerald M."/>
            <person name="Haas B."/>
            <person name="Abouelleil A."/>
            <person name="Alvarado L."/>
            <person name="Arachchi H.M."/>
            <person name="Berlin A.M."/>
            <person name="Chapman S.B."/>
            <person name="Goldberg J."/>
            <person name="Griggs A."/>
            <person name="Gujja S."/>
            <person name="Hansen M."/>
            <person name="Howarth C."/>
            <person name="Imamovic A."/>
            <person name="Larimer J."/>
            <person name="McCowen C."/>
            <person name="Montmayeur A."/>
            <person name="Murphy C."/>
            <person name="Neiman D."/>
            <person name="Pearson M."/>
            <person name="Priest M."/>
            <person name="Roberts A."/>
            <person name="Saif S."/>
            <person name="Shea T."/>
            <person name="Sisk P."/>
            <person name="Sykes S."/>
            <person name="Wortman J."/>
            <person name="Nusbaum C."/>
            <person name="Birren B."/>
        </authorList>
    </citation>
    <scope>NUCLEOTIDE SEQUENCE [LARGE SCALE GENOMIC DNA]</scope>
    <source>
        <strain evidence="2 3">YIT 12062</strain>
    </source>
</reference>
<dbReference type="AlphaFoldDB" id="K0YME3"/>
<proteinExistence type="predicted"/>
<evidence type="ECO:0000256" key="1">
    <source>
        <dbReference type="ARBA" id="ARBA00023121"/>
    </source>
</evidence>
<evidence type="ECO:0000313" key="3">
    <source>
        <dbReference type="Proteomes" id="UP000006069"/>
    </source>
</evidence>
<sequence>MRAARFGAAQDRGAMIKLLTDSVASIPAQDARDAGIDVISLYVNDGGVEYADATMDLDAFYADLPSKVDNIPTSSQPSQHEFEEYFERAAAAGDEVLGVFISSKLSGTFDGALRAARAVHARNIGFKASFVNTYSTGWDQAFCVWAAYDAIKAGKSLDECAKAAADAVQRTRFLFSPTNLTFLQKGGRIGAAKALLGNIIQIVPVLTVRDGLPVDVAKARTQKKAVAALFETFKSDVEKHGLKDAVVHYIGSSEDAEKWAREKVEPYVGRPVRVLPVSPVVGLHVGPAMGIAYECERPLEGKLTMRENLIVSL</sequence>
<dbReference type="InterPro" id="IPR050270">
    <property type="entry name" value="DegV_domain_contain"/>
</dbReference>
<dbReference type="Gene3D" id="3.40.50.10170">
    <property type="match status" value="1"/>
</dbReference>
<keyword evidence="1" id="KW-0446">Lipid-binding</keyword>
<comment type="caution">
    <text evidence="2">The sequence shown here is derived from an EMBL/GenBank/DDBJ whole genome shotgun (WGS) entry which is preliminary data.</text>
</comment>
<dbReference type="InterPro" id="IPR043168">
    <property type="entry name" value="DegV_C"/>
</dbReference>
<dbReference type="NCBIfam" id="TIGR00762">
    <property type="entry name" value="DegV"/>
    <property type="match status" value="1"/>
</dbReference>
<dbReference type="Proteomes" id="UP000006069">
    <property type="component" value="Unassembled WGS sequence"/>
</dbReference>
<dbReference type="PANTHER" id="PTHR33434:SF2">
    <property type="entry name" value="FATTY ACID-BINDING PROTEIN TM_1468"/>
    <property type="match status" value="1"/>
</dbReference>
<evidence type="ECO:0000313" key="2">
    <source>
        <dbReference type="EMBL" id="EJZ84812.1"/>
    </source>
</evidence>
<dbReference type="SUPFAM" id="SSF82549">
    <property type="entry name" value="DAK1/DegV-like"/>
    <property type="match status" value="1"/>
</dbReference>
<protein>
    <submittedName>
        <fullName evidence="2">DegV family EDD domain-containing protein</fullName>
    </submittedName>
</protein>
<dbReference type="Gene3D" id="3.30.1180.10">
    <property type="match status" value="1"/>
</dbReference>
<keyword evidence="3" id="KW-1185">Reference proteome</keyword>
<dbReference type="EMBL" id="ADMD01000001">
    <property type="protein sequence ID" value="EJZ84812.1"/>
    <property type="molecule type" value="Genomic_DNA"/>
</dbReference>
<dbReference type="HOGENOM" id="CLU_048251_3_2_11"/>
<dbReference type="PANTHER" id="PTHR33434">
    <property type="entry name" value="DEGV DOMAIN-CONTAINING PROTEIN DR_1986-RELATED"/>
    <property type="match status" value="1"/>
</dbReference>
<dbReference type="InParanoid" id="K0YME3"/>
<dbReference type="Pfam" id="PF02645">
    <property type="entry name" value="DegV"/>
    <property type="match status" value="1"/>
</dbReference>
<dbReference type="GO" id="GO:0008289">
    <property type="term" value="F:lipid binding"/>
    <property type="evidence" value="ECO:0007669"/>
    <property type="project" value="UniProtKB-KW"/>
</dbReference>
<name>K0YME3_9ACTN</name>
<organism evidence="2 3">
    <name type="scientific">Slackia piriformis YIT 12062</name>
    <dbReference type="NCBI Taxonomy" id="742818"/>
    <lineage>
        <taxon>Bacteria</taxon>
        <taxon>Bacillati</taxon>
        <taxon>Actinomycetota</taxon>
        <taxon>Coriobacteriia</taxon>
        <taxon>Eggerthellales</taxon>
        <taxon>Eggerthellaceae</taxon>
        <taxon>Slackia</taxon>
    </lineage>
</organism>